<dbReference type="RefSeq" id="WP_222877127.1">
    <property type="nucleotide sequence ID" value="NZ_AP023361.1"/>
</dbReference>
<accession>A0A6S6QTV3</accession>
<feature type="chain" id="PRO_5028085973" evidence="1">
    <location>
        <begin position="22"/>
        <end position="256"/>
    </location>
</feature>
<dbReference type="Pfam" id="PF14339">
    <property type="entry name" value="DUF4394"/>
    <property type="match status" value="1"/>
</dbReference>
<reference evidence="3 4" key="1">
    <citation type="submission" date="2020-08" db="EMBL/GenBank/DDBJ databases">
        <title>Genome sequence of Rhizobiales bacterium strain IZ6.</title>
        <authorList>
            <person name="Nakai R."/>
            <person name="Naganuma T."/>
        </authorList>
    </citation>
    <scope>NUCLEOTIDE SEQUENCE [LARGE SCALE GENOMIC DNA]</scope>
    <source>
        <strain evidence="3 4">IZ6</strain>
    </source>
</reference>
<dbReference type="EMBL" id="AP023361">
    <property type="protein sequence ID" value="BCJ90501.1"/>
    <property type="molecule type" value="Genomic_DNA"/>
</dbReference>
<feature type="signal peptide" evidence="1">
    <location>
        <begin position="1"/>
        <end position="21"/>
    </location>
</feature>
<dbReference type="Gene3D" id="2.130.10.10">
    <property type="entry name" value="YVTN repeat-like/Quinoprotein amine dehydrogenase"/>
    <property type="match status" value="1"/>
</dbReference>
<keyword evidence="4" id="KW-1185">Reference proteome</keyword>
<dbReference type="InterPro" id="IPR015943">
    <property type="entry name" value="WD40/YVTN_repeat-like_dom_sf"/>
</dbReference>
<organism evidence="3 4">
    <name type="scientific">Terrihabitans soli</name>
    <dbReference type="NCBI Taxonomy" id="708113"/>
    <lineage>
        <taxon>Bacteria</taxon>
        <taxon>Pseudomonadati</taxon>
        <taxon>Pseudomonadota</taxon>
        <taxon>Alphaproteobacteria</taxon>
        <taxon>Hyphomicrobiales</taxon>
        <taxon>Terrihabitans</taxon>
    </lineage>
</organism>
<dbReference type="InterPro" id="IPR011044">
    <property type="entry name" value="Quino_amine_DH_bsu"/>
</dbReference>
<keyword evidence="1" id="KW-0732">Signal</keyword>
<dbReference type="Proteomes" id="UP000515317">
    <property type="component" value="Chromosome"/>
</dbReference>
<gene>
    <name evidence="3" type="ORF">IZ6_12360</name>
</gene>
<protein>
    <submittedName>
        <fullName evidence="3">Lipoprotein</fullName>
    </submittedName>
</protein>
<evidence type="ECO:0000256" key="1">
    <source>
        <dbReference type="SAM" id="SignalP"/>
    </source>
</evidence>
<dbReference type="SUPFAM" id="SSF50969">
    <property type="entry name" value="YVTN repeat-like/Quinoprotein amine dehydrogenase"/>
    <property type="match status" value="1"/>
</dbReference>
<name>A0A6S6QTV3_9HYPH</name>
<evidence type="ECO:0000313" key="3">
    <source>
        <dbReference type="EMBL" id="BCJ90501.1"/>
    </source>
</evidence>
<dbReference type="InterPro" id="IPR025507">
    <property type="entry name" value="DUF4394"/>
</dbReference>
<evidence type="ECO:0000313" key="4">
    <source>
        <dbReference type="Proteomes" id="UP000515317"/>
    </source>
</evidence>
<sequence>MTTRPAFACALLAAISLNAAAASADTLIGLSGTDSLVLFDAAGKATKTVSLDKPIWGLDVRPSDGALYGVTADGAVVTIDTATGKTTEKSKLSEGLKAGSTATIDFNPVADRLRVMADDGTNLRINVDDGKATADKPHAFKEGDASASKTPKVVAGAYTNSKNGPKPEKTALYNIDASGALVKQDPPNDGVLNTIGSIGMTPTGPVAFNIVSDGIKNSAWLAHGGTLYSVDLETGAAKEAMKLEGGEKLTDLAWWE</sequence>
<dbReference type="AlphaFoldDB" id="A0A6S6QTV3"/>
<keyword evidence="3" id="KW-0449">Lipoprotein</keyword>
<evidence type="ECO:0000259" key="2">
    <source>
        <dbReference type="Pfam" id="PF14339"/>
    </source>
</evidence>
<proteinExistence type="predicted"/>
<dbReference type="KEGG" id="tso:IZ6_12360"/>
<feature type="domain" description="DUF4394" evidence="2">
    <location>
        <begin position="48"/>
        <end position="253"/>
    </location>
</feature>